<dbReference type="AlphaFoldDB" id="A0A3S0VH13"/>
<proteinExistence type="predicted"/>
<reference evidence="2 3" key="1">
    <citation type="submission" date="2018-12" db="EMBL/GenBank/DDBJ databases">
        <title>Bacillus chawlae sp. nov., Bacillus glennii sp. nov., and Bacillus saganii sp. nov. Isolated from the Vehicle Assembly Building at Kennedy Space Center where the Viking Spacecraft were Assembled.</title>
        <authorList>
            <person name="Seuylemezian A."/>
            <person name="Vaishampayan P."/>
        </authorList>
    </citation>
    <scope>NUCLEOTIDE SEQUENCE [LARGE SCALE GENOMIC DNA]</scope>
    <source>
        <strain evidence="2 3">L5</strain>
    </source>
</reference>
<dbReference type="SUPFAM" id="SSF56281">
    <property type="entry name" value="Metallo-hydrolase/oxidoreductase"/>
    <property type="match status" value="1"/>
</dbReference>
<evidence type="ECO:0000313" key="3">
    <source>
        <dbReference type="Proteomes" id="UP000267430"/>
    </source>
</evidence>
<dbReference type="OrthoDB" id="1491389at2"/>
<dbReference type="Pfam" id="PF00753">
    <property type="entry name" value="Lactamase_B"/>
    <property type="match status" value="1"/>
</dbReference>
<accession>A0A3S0VH13</accession>
<dbReference type="GO" id="GO:0016787">
    <property type="term" value="F:hydrolase activity"/>
    <property type="evidence" value="ECO:0007669"/>
    <property type="project" value="UniProtKB-KW"/>
</dbReference>
<keyword evidence="2" id="KW-0378">Hydrolase</keyword>
<dbReference type="PANTHER" id="PTHR23131">
    <property type="entry name" value="ENDORIBONUCLEASE LACTB2"/>
    <property type="match status" value="1"/>
</dbReference>
<dbReference type="Proteomes" id="UP000267430">
    <property type="component" value="Unassembled WGS sequence"/>
</dbReference>
<dbReference type="InterPro" id="IPR036866">
    <property type="entry name" value="RibonucZ/Hydroxyglut_hydro"/>
</dbReference>
<comment type="caution">
    <text evidence="2">The sequence shown here is derived from an EMBL/GenBank/DDBJ whole genome shotgun (WGS) entry which is preliminary data.</text>
</comment>
<dbReference type="PANTHER" id="PTHR23131:SF0">
    <property type="entry name" value="ENDORIBONUCLEASE LACTB2"/>
    <property type="match status" value="1"/>
</dbReference>
<dbReference type="InterPro" id="IPR050662">
    <property type="entry name" value="Sec-metab_biosynth-thioest"/>
</dbReference>
<gene>
    <name evidence="2" type="ORF">ELQ35_14930</name>
</gene>
<evidence type="ECO:0000259" key="1">
    <source>
        <dbReference type="SMART" id="SM00849"/>
    </source>
</evidence>
<organism evidence="2 3">
    <name type="scientific">Peribacillus cavernae</name>
    <dbReference type="NCBI Taxonomy" id="1674310"/>
    <lineage>
        <taxon>Bacteria</taxon>
        <taxon>Bacillati</taxon>
        <taxon>Bacillota</taxon>
        <taxon>Bacilli</taxon>
        <taxon>Bacillales</taxon>
        <taxon>Bacillaceae</taxon>
        <taxon>Peribacillus</taxon>
    </lineage>
</organism>
<sequence>MIQFIQKHLTVFQSALFKTTCTVVENDDFLLIVDPNWLPQEIEAIQHHVETVRGKRELYLLFTHGDFDHIIGYRAFPDAKIIGSKGLQHHPKKENTLGQIRKFDNDYYIDRPYPIEFPVCDIVIEDDGQLFTSGNMTLTFYLAPGHSHDGIFTVIEPQGILIAGDYLSDFELPFIYDSAKSYLKTLQTAKEILLRHHIKVLVPGHGKATDQLHEMRTRFESSQKYLDKLISAVMREDAQELDLLAKEMPYPSSFTAECHAENIAIIKKEYITK</sequence>
<evidence type="ECO:0000313" key="2">
    <source>
        <dbReference type="EMBL" id="RUQ27823.1"/>
    </source>
</evidence>
<dbReference type="EMBL" id="RYZZ01000020">
    <property type="protein sequence ID" value="RUQ27823.1"/>
    <property type="molecule type" value="Genomic_DNA"/>
</dbReference>
<dbReference type="RefSeq" id="WP_126865621.1">
    <property type="nucleotide sequence ID" value="NZ_JAUSTX010000008.1"/>
</dbReference>
<feature type="domain" description="Metallo-beta-lactamase" evidence="1">
    <location>
        <begin position="18"/>
        <end position="205"/>
    </location>
</feature>
<dbReference type="SMART" id="SM00849">
    <property type="entry name" value="Lactamase_B"/>
    <property type="match status" value="1"/>
</dbReference>
<name>A0A3S0VH13_9BACI</name>
<keyword evidence="3" id="KW-1185">Reference proteome</keyword>
<protein>
    <submittedName>
        <fullName evidence="2">MBL fold metallo-hydrolase</fullName>
    </submittedName>
</protein>
<dbReference type="Gene3D" id="3.60.15.10">
    <property type="entry name" value="Ribonuclease Z/Hydroxyacylglutathione hydrolase-like"/>
    <property type="match status" value="1"/>
</dbReference>
<dbReference type="InterPro" id="IPR001279">
    <property type="entry name" value="Metallo-B-lactamas"/>
</dbReference>